<evidence type="ECO:0000313" key="1">
    <source>
        <dbReference type="EMBL" id="QNJ91203.1"/>
    </source>
</evidence>
<sequence length="205" mass="22539">MPTATAVSTVTLRISISEPDTSPTLAEFAEIFEGVQDLLFIGSFLDILEARPGGWKPSGLRQLHNMPAQLFVDAHRASASFQVVRASYQSPLEFLLHSGGVAGAVATAGTAAFFAAQGAIRLWGRWSEAREKHDKARIGSSKADLEIAINKSLTELAYMYPGVIDAREQLTDEEQRAVRAVFMRTRIERATKVLDSMQEMVLERD</sequence>
<dbReference type="AlphaFoldDB" id="A0A7G8PA37"/>
<dbReference type="KEGG" id="mflu:HZU40_23710"/>
<gene>
    <name evidence="1" type="ORF">HZU40_23710</name>
</gene>
<dbReference type="EMBL" id="CP059894">
    <property type="protein sequence ID" value="QNJ91203.1"/>
    <property type="molecule type" value="Genomic_DNA"/>
</dbReference>
<protein>
    <submittedName>
        <fullName evidence="1">Uncharacterized protein</fullName>
    </submittedName>
</protein>
<accession>A0A7G8PA37</accession>
<evidence type="ECO:0000313" key="2">
    <source>
        <dbReference type="Proteomes" id="UP000515498"/>
    </source>
</evidence>
<reference evidence="1 2" key="1">
    <citation type="submission" date="2020-07" db="EMBL/GenBank/DDBJ databases">
        <title>Draft genome sequence of four isobutane-metabolizing strains capable of cometabolically degrading diverse ether contaminants.</title>
        <authorList>
            <person name="Chen W."/>
            <person name="Faulkner N."/>
            <person name="Smith C."/>
            <person name="Hyman M."/>
        </authorList>
    </citation>
    <scope>NUCLEOTIDE SEQUENCE [LARGE SCALE GENOMIC DNA]</scope>
    <source>
        <strain evidence="1 2">2A</strain>
    </source>
</reference>
<proteinExistence type="predicted"/>
<dbReference type="RefSeq" id="WP_187096015.1">
    <property type="nucleotide sequence ID" value="NZ_CP059894.1"/>
</dbReference>
<organism evidence="1 2">
    <name type="scientific">Mycolicibacterium fluoranthenivorans</name>
    <dbReference type="NCBI Taxonomy" id="258505"/>
    <lineage>
        <taxon>Bacteria</taxon>
        <taxon>Bacillati</taxon>
        <taxon>Actinomycetota</taxon>
        <taxon>Actinomycetes</taxon>
        <taxon>Mycobacteriales</taxon>
        <taxon>Mycobacteriaceae</taxon>
        <taxon>Mycolicibacterium</taxon>
    </lineage>
</organism>
<dbReference type="Proteomes" id="UP000515498">
    <property type="component" value="Chromosome"/>
</dbReference>
<name>A0A7G8PA37_9MYCO</name>